<proteinExistence type="predicted"/>
<dbReference type="Proteomes" id="UP001500427">
    <property type="component" value="Unassembled WGS sequence"/>
</dbReference>
<protein>
    <submittedName>
        <fullName evidence="1">Uncharacterized protein</fullName>
    </submittedName>
</protein>
<organism evidence="1 2">
    <name type="scientific">Terrabacter aeriphilus</name>
    <dbReference type="NCBI Taxonomy" id="515662"/>
    <lineage>
        <taxon>Bacteria</taxon>
        <taxon>Bacillati</taxon>
        <taxon>Actinomycetota</taxon>
        <taxon>Actinomycetes</taxon>
        <taxon>Micrococcales</taxon>
        <taxon>Intrasporangiaceae</taxon>
        <taxon>Terrabacter</taxon>
    </lineage>
</organism>
<reference evidence="2" key="1">
    <citation type="journal article" date="2019" name="Int. J. Syst. Evol. Microbiol.">
        <title>The Global Catalogue of Microorganisms (GCM) 10K type strain sequencing project: providing services to taxonomists for standard genome sequencing and annotation.</title>
        <authorList>
            <consortium name="The Broad Institute Genomics Platform"/>
            <consortium name="The Broad Institute Genome Sequencing Center for Infectious Disease"/>
            <person name="Wu L."/>
            <person name="Ma J."/>
        </authorList>
    </citation>
    <scope>NUCLEOTIDE SEQUENCE [LARGE SCALE GENOMIC DNA]</scope>
    <source>
        <strain evidence="2">JCM 17687</strain>
    </source>
</reference>
<keyword evidence="2" id="KW-1185">Reference proteome</keyword>
<sequence length="58" mass="6339">MQAAHSHRRQLQEVGDLALRQLLREAQVDELLLQEGELPDGITHDEPLVVVGTGGLVS</sequence>
<evidence type="ECO:0000313" key="1">
    <source>
        <dbReference type="EMBL" id="GAA5033398.1"/>
    </source>
</evidence>
<comment type="caution">
    <text evidence="1">The sequence shown here is derived from an EMBL/GenBank/DDBJ whole genome shotgun (WGS) entry which is preliminary data.</text>
</comment>
<name>A0ABP9JL81_9MICO</name>
<dbReference type="EMBL" id="BAABIW010000022">
    <property type="protein sequence ID" value="GAA5033398.1"/>
    <property type="molecule type" value="Genomic_DNA"/>
</dbReference>
<accession>A0ABP9JL81</accession>
<gene>
    <name evidence="1" type="ORF">GCM10023258_33210</name>
</gene>
<evidence type="ECO:0000313" key="2">
    <source>
        <dbReference type="Proteomes" id="UP001500427"/>
    </source>
</evidence>